<evidence type="ECO:0000313" key="1">
    <source>
        <dbReference type="EMBL" id="CAF2143383.1"/>
    </source>
</evidence>
<proteinExistence type="predicted"/>
<sequence length="164" mass="19023">MRFLLRFVFSNQNCSLSSRFISFSMAQPFLSPLSKLPFRFDFLQALTSNRAIYQVSFLNLIPTALHFIPSKHFPGFLFCCVIMRLKRLKVDDKKLMKYIKIHDLTLSNSSSKRLTISLACSIAINLDSGEFLVVKQKLEKKVKLLKNHSHPNIVVFTHIERMKL</sequence>
<protein>
    <submittedName>
        <fullName evidence="1">(rape) hypothetical protein</fullName>
    </submittedName>
</protein>
<organism evidence="1">
    <name type="scientific">Brassica napus</name>
    <name type="common">Rape</name>
    <dbReference type="NCBI Taxonomy" id="3708"/>
    <lineage>
        <taxon>Eukaryota</taxon>
        <taxon>Viridiplantae</taxon>
        <taxon>Streptophyta</taxon>
        <taxon>Embryophyta</taxon>
        <taxon>Tracheophyta</taxon>
        <taxon>Spermatophyta</taxon>
        <taxon>Magnoliopsida</taxon>
        <taxon>eudicotyledons</taxon>
        <taxon>Gunneridae</taxon>
        <taxon>Pentapetalae</taxon>
        <taxon>rosids</taxon>
        <taxon>malvids</taxon>
        <taxon>Brassicales</taxon>
        <taxon>Brassicaceae</taxon>
        <taxon>Brassiceae</taxon>
        <taxon>Brassica</taxon>
    </lineage>
</organism>
<dbReference type="EMBL" id="HG994356">
    <property type="protein sequence ID" value="CAF2143383.1"/>
    <property type="molecule type" value="Genomic_DNA"/>
</dbReference>
<dbReference type="AlphaFoldDB" id="A0A816X7E8"/>
<dbReference type="Proteomes" id="UP001295469">
    <property type="component" value="Chromosome A02"/>
</dbReference>
<name>A0A816X7E8_BRANA</name>
<reference evidence="1" key="1">
    <citation type="submission" date="2021-01" db="EMBL/GenBank/DDBJ databases">
        <authorList>
            <consortium name="Genoscope - CEA"/>
            <person name="William W."/>
        </authorList>
    </citation>
    <scope>NUCLEOTIDE SEQUENCE</scope>
</reference>
<gene>
    <name evidence="1" type="ORF">DARMORV10_A02P34350.1</name>
</gene>
<accession>A0A816X7E8</accession>